<evidence type="ECO:0000313" key="2">
    <source>
        <dbReference type="EMBL" id="LAA77093.1"/>
    </source>
</evidence>
<dbReference type="EMBL" id="IACK01064324">
    <property type="protein sequence ID" value="LAA77093.1"/>
    <property type="molecule type" value="Transcribed_RNA"/>
</dbReference>
<evidence type="ECO:0000256" key="1">
    <source>
        <dbReference type="SAM" id="SignalP"/>
    </source>
</evidence>
<reference evidence="2" key="2">
    <citation type="submission" date="2017-11" db="EMBL/GenBank/DDBJ databases">
        <title>Coralsnake Venomics: Analyses of Venom Gland Transcriptomes and Proteomes of Six Brazilian Taxa.</title>
        <authorList>
            <person name="Aird S.D."/>
            <person name="Jorge da Silva N."/>
            <person name="Qiu L."/>
            <person name="Villar-Briones A."/>
            <person name="Aparecida-Saddi V."/>
            <person name="Campos-Telles M.P."/>
            <person name="Grau M."/>
            <person name="Mikheyev A.S."/>
        </authorList>
    </citation>
    <scope>NUCLEOTIDE SEQUENCE</scope>
    <source>
        <tissue evidence="2">Venom_gland</tissue>
    </source>
</reference>
<keyword evidence="1" id="KW-0732">Signal</keyword>
<feature type="signal peptide" evidence="1">
    <location>
        <begin position="1"/>
        <end position="22"/>
    </location>
</feature>
<sequence>MPSSSSWLISALMLDCQDGVSGGQMLHVVESCILTTHVVHCHKAQYVFNSRVQSTLNKLQAKSPILIVGSEYSQKLNYLYSNLCTKLFGIEMFVDIRTQEINHHHFYRTPRAQSN</sequence>
<reference evidence="2" key="1">
    <citation type="submission" date="2017-07" db="EMBL/GenBank/DDBJ databases">
        <authorList>
            <person name="Mikheyev A."/>
            <person name="Grau M."/>
        </authorList>
    </citation>
    <scope>NUCLEOTIDE SEQUENCE</scope>
    <source>
        <tissue evidence="2">Venom_gland</tissue>
    </source>
</reference>
<name>A0A2D4HYR8_MICLE</name>
<feature type="chain" id="PRO_5013878036" evidence="1">
    <location>
        <begin position="23"/>
        <end position="115"/>
    </location>
</feature>
<accession>A0A2D4HYR8</accession>
<organism evidence="2">
    <name type="scientific">Micrurus lemniscatus lemniscatus</name>
    <dbReference type="NCBI Taxonomy" id="129467"/>
    <lineage>
        <taxon>Eukaryota</taxon>
        <taxon>Metazoa</taxon>
        <taxon>Chordata</taxon>
        <taxon>Craniata</taxon>
        <taxon>Vertebrata</taxon>
        <taxon>Euteleostomi</taxon>
        <taxon>Lepidosauria</taxon>
        <taxon>Squamata</taxon>
        <taxon>Bifurcata</taxon>
        <taxon>Unidentata</taxon>
        <taxon>Episquamata</taxon>
        <taxon>Toxicofera</taxon>
        <taxon>Serpentes</taxon>
        <taxon>Colubroidea</taxon>
        <taxon>Elapidae</taxon>
        <taxon>Elapinae</taxon>
        <taxon>Micrurus</taxon>
    </lineage>
</organism>
<proteinExistence type="predicted"/>
<protein>
    <submittedName>
        <fullName evidence="2">Uncharacterized protein</fullName>
    </submittedName>
</protein>
<dbReference type="AlphaFoldDB" id="A0A2D4HYR8"/>